<gene>
    <name evidence="1" type="ORF">CXG46_13420</name>
</gene>
<evidence type="ECO:0008006" key="3">
    <source>
        <dbReference type="Google" id="ProtNLM"/>
    </source>
</evidence>
<organism evidence="1 2">
    <name type="scientific">Nocardioides alpinus</name>
    <dbReference type="NCBI Taxonomy" id="748909"/>
    <lineage>
        <taxon>Bacteria</taxon>
        <taxon>Bacillati</taxon>
        <taxon>Actinomycetota</taxon>
        <taxon>Actinomycetes</taxon>
        <taxon>Propionibacteriales</taxon>
        <taxon>Nocardioidaceae</taxon>
        <taxon>Nocardioides</taxon>
    </lineage>
</organism>
<dbReference type="Proteomes" id="UP000233565">
    <property type="component" value="Unassembled WGS sequence"/>
</dbReference>
<comment type="caution">
    <text evidence="1">The sequence shown here is derived from an EMBL/GenBank/DDBJ whole genome shotgun (WGS) entry which is preliminary data.</text>
</comment>
<evidence type="ECO:0000313" key="1">
    <source>
        <dbReference type="EMBL" id="PKH40152.1"/>
    </source>
</evidence>
<protein>
    <recommendedName>
        <fullName evidence="3">IrrE N-terminal-like domain-containing protein</fullName>
    </recommendedName>
</protein>
<keyword evidence="2" id="KW-1185">Reference proteome</keyword>
<sequence>MAQIGLNVPLPVVIDLVPTDYLSAAFAVDSSQEIMHLGLTRFEQTTDGRVFGPIQIAVLHGLPSTMFRRTLAHEYGHALLAGAPAATQIPLHVVEGFAEALAETYLVELGGNDAVGRWQRSRLGRGGHPTYDQGFQLISPIVRSHGARHVAAALRRGPGGLSAIGL</sequence>
<accession>A0ABX4QWA8</accession>
<dbReference type="EMBL" id="PJBV01000020">
    <property type="protein sequence ID" value="PKH40152.1"/>
    <property type="molecule type" value="Genomic_DNA"/>
</dbReference>
<evidence type="ECO:0000313" key="2">
    <source>
        <dbReference type="Proteomes" id="UP000233565"/>
    </source>
</evidence>
<reference evidence="1 2" key="1">
    <citation type="submission" date="2017-12" db="EMBL/GenBank/DDBJ databases">
        <title>Pharmacopeia of the Arctic Ocean.</title>
        <authorList>
            <person name="Collins E."/>
            <person name="Ducluzeau A.-L."/>
        </authorList>
    </citation>
    <scope>NUCLEOTIDE SEQUENCE [LARGE SCALE GENOMIC DNA]</scope>
    <source>
        <strain evidence="1 2">DSM 23325</strain>
    </source>
</reference>
<name>A0ABX4QWA8_9ACTN</name>
<dbReference type="RefSeq" id="WP_091201276.1">
    <property type="nucleotide sequence ID" value="NZ_JAIHBI010000007.1"/>
</dbReference>
<proteinExistence type="predicted"/>